<name>A0AAV4GCS5_9GAST</name>
<dbReference type="AlphaFoldDB" id="A0AAV4GCS5"/>
<protein>
    <submittedName>
        <fullName evidence="2">Uncharacterized protein</fullName>
    </submittedName>
</protein>
<keyword evidence="3" id="KW-1185">Reference proteome</keyword>
<dbReference type="EMBL" id="BMAT01011935">
    <property type="protein sequence ID" value="GFR82220.1"/>
    <property type="molecule type" value="Genomic_DNA"/>
</dbReference>
<comment type="caution">
    <text evidence="2">The sequence shown here is derived from an EMBL/GenBank/DDBJ whole genome shotgun (WGS) entry which is preliminary data.</text>
</comment>
<evidence type="ECO:0000313" key="3">
    <source>
        <dbReference type="Proteomes" id="UP000762676"/>
    </source>
</evidence>
<dbReference type="Proteomes" id="UP000762676">
    <property type="component" value="Unassembled WGS sequence"/>
</dbReference>
<evidence type="ECO:0000313" key="2">
    <source>
        <dbReference type="EMBL" id="GFR82220.1"/>
    </source>
</evidence>
<reference evidence="2 3" key="1">
    <citation type="journal article" date="2021" name="Elife">
        <title>Chloroplast acquisition without the gene transfer in kleptoplastic sea slugs, Plakobranchus ocellatus.</title>
        <authorList>
            <person name="Maeda T."/>
            <person name="Takahashi S."/>
            <person name="Yoshida T."/>
            <person name="Shimamura S."/>
            <person name="Takaki Y."/>
            <person name="Nagai Y."/>
            <person name="Toyoda A."/>
            <person name="Suzuki Y."/>
            <person name="Arimoto A."/>
            <person name="Ishii H."/>
            <person name="Satoh N."/>
            <person name="Nishiyama T."/>
            <person name="Hasebe M."/>
            <person name="Maruyama T."/>
            <person name="Minagawa J."/>
            <person name="Obokata J."/>
            <person name="Shigenobu S."/>
        </authorList>
    </citation>
    <scope>NUCLEOTIDE SEQUENCE [LARGE SCALE GENOMIC DNA]</scope>
</reference>
<organism evidence="2 3">
    <name type="scientific">Elysia marginata</name>
    <dbReference type="NCBI Taxonomy" id="1093978"/>
    <lineage>
        <taxon>Eukaryota</taxon>
        <taxon>Metazoa</taxon>
        <taxon>Spiralia</taxon>
        <taxon>Lophotrochozoa</taxon>
        <taxon>Mollusca</taxon>
        <taxon>Gastropoda</taxon>
        <taxon>Heterobranchia</taxon>
        <taxon>Euthyneura</taxon>
        <taxon>Panpulmonata</taxon>
        <taxon>Sacoglossa</taxon>
        <taxon>Placobranchoidea</taxon>
        <taxon>Plakobranchidae</taxon>
        <taxon>Elysia</taxon>
    </lineage>
</organism>
<evidence type="ECO:0000256" key="1">
    <source>
        <dbReference type="SAM" id="MobiDB-lite"/>
    </source>
</evidence>
<feature type="region of interest" description="Disordered" evidence="1">
    <location>
        <begin position="1"/>
        <end position="31"/>
    </location>
</feature>
<sequence length="87" mass="9459">MADWLAGTVSQSSAVPHVAPDLPDWTQTDSPEARKPCVYLQTSLPPHQNRLNGINSNVCSTLSYLRCGVSYRKPRLQTSDGESTQAG</sequence>
<proteinExistence type="predicted"/>
<gene>
    <name evidence="2" type="ORF">ElyMa_005944200</name>
</gene>
<accession>A0AAV4GCS5</accession>